<evidence type="ECO:0000313" key="3">
    <source>
        <dbReference type="Proteomes" id="UP000258102"/>
    </source>
</evidence>
<dbReference type="RefSeq" id="WP_088530394.1">
    <property type="nucleotide sequence ID" value="NZ_CP021646.1"/>
</dbReference>
<feature type="chain" id="PRO_5042061358" description="Big-1 domain-containing protein" evidence="1">
    <location>
        <begin position="21"/>
        <end position="997"/>
    </location>
</feature>
<gene>
    <name evidence="2" type="ORF">D0511_11145</name>
</gene>
<dbReference type="KEGG" id="ppis:B1L02_06625"/>
<dbReference type="Gene3D" id="2.60.40.10">
    <property type="entry name" value="Immunoglobulins"/>
    <property type="match status" value="3"/>
</dbReference>
<dbReference type="SUPFAM" id="SSF49373">
    <property type="entry name" value="Invasin/intimin cell-adhesion fragments"/>
    <property type="match status" value="2"/>
</dbReference>
<evidence type="ECO:0000313" key="2">
    <source>
        <dbReference type="EMBL" id="AXR02559.1"/>
    </source>
</evidence>
<dbReference type="Proteomes" id="UP000258102">
    <property type="component" value="Chromosome 1"/>
</dbReference>
<dbReference type="PROSITE" id="PS51257">
    <property type="entry name" value="PROKAR_LIPOPROTEIN"/>
    <property type="match status" value="1"/>
</dbReference>
<sequence>MPLMRYFSMLMLAFLLTACGGGGSIQKDTDNGNGDDGSDGTYAITLSGADTSGNLTNTLSSSSPLVITATLTKDGSPLANSRVVFESDEFATMEPSSGSVLTNAEGKASITLKVTATVGAGRITASYTQGGNSATRSFDFTSQGGGDDGNVTASAKLEVMLLSKCPVGWDDNRDQAMIDPIAAGCTRVNQVSSNETADIFIKMTSSQTGDAIANALISAETTLGTILPSTGTALTDSFGIAILKFQPGNQGGAGTITVNSPDYVDVTQAINFNVGVAQLNVTIDNGLVDSNGVQQKLSAGGSTVITVTLKDQNGALINSAVEVAFSSACSAATPALAELDETVNTSNGIARSTYRAKGCQGEDRISVTIQNGSSPINQETIIEVDSALAQAVQFLPEEDGFNQFIALPPGEGGLPTQSVVSFKLVDEDNLAIPRARVDFRLSDEQGLASLTQITGNTNANGIIRTTVKSGIVPGPLVVSACYIPEESYVNLPEGDAITCWTDIAKACNDADASNDDARCPTGVMHTIPLSEQIFGVSSGLILSSGVTDQDTFDASPVTFNTNSLNYNGVTTNITLFFGDQFNQFNADGVAATVIAEAGAIGSTESEDTYDCRTNNAACTVVWRSQGDRPFYEYRWGNRIGDIDGNVNTFEAVAPRLAATLSSTQKQSSANWNCDPYFGNAAPCINGMLRQKDASSNDGATTALRRIVMGGRVSVLAFVKGQENFRDEQSSGGVERRNGRFDIGEYRQEFDLTEAFLDTNENGRFDKENCDSAANTGPCSPTGTVNGGHDDWWVDSNNNGRFDFDNDGNNIYEGDGKYNGLLCSEAAEAAGECTKELVNVYRQFELIMSGDNAFVRFTVPASLAGSNACPSGNGLVLEPSGVDGVCDLASVDFTAAGSPSAVPITIYFTDEFGNPLPAGTEVEISTNNGELTSGSVSGILGNYTSDKPNFFNVTLAREAEPNNKLSGVLGIKFTFPALGDDDDERKTQSIGISVTDAG</sequence>
<reference evidence="2 3" key="1">
    <citation type="submission" date="2018-08" db="EMBL/GenBank/DDBJ databases">
        <title>Whole Genome Sequences of Two Pseudoalteromonas piscicida Strains, DE1-A and DE2-A, which Exhibit Strong Antibacterial Activity against Vibrio vulnificus.</title>
        <authorList>
            <person name="Richards G.P."/>
            <person name="Needleman D.S."/>
            <person name="Watson M.A."/>
            <person name="Polson S.W."/>
        </authorList>
    </citation>
    <scope>NUCLEOTIDE SEQUENCE [LARGE SCALE GENOMIC DNA]</scope>
    <source>
        <strain evidence="2 3">DE2-A</strain>
    </source>
</reference>
<feature type="signal peptide" evidence="1">
    <location>
        <begin position="1"/>
        <end position="20"/>
    </location>
</feature>
<dbReference type="InterPro" id="IPR013783">
    <property type="entry name" value="Ig-like_fold"/>
</dbReference>
<evidence type="ECO:0008006" key="4">
    <source>
        <dbReference type="Google" id="ProtNLM"/>
    </source>
</evidence>
<proteinExistence type="predicted"/>
<evidence type="ECO:0000256" key="1">
    <source>
        <dbReference type="SAM" id="SignalP"/>
    </source>
</evidence>
<dbReference type="InterPro" id="IPR008964">
    <property type="entry name" value="Invasin/intimin_cell_adhesion"/>
</dbReference>
<keyword evidence="1" id="KW-0732">Signal</keyword>
<protein>
    <recommendedName>
        <fullName evidence="4">Big-1 domain-containing protein</fullName>
    </recommendedName>
</protein>
<dbReference type="AlphaFoldDB" id="A0AAD0RIU8"/>
<name>A0AAD0RIU8_PSEO7</name>
<dbReference type="EMBL" id="CP031761">
    <property type="protein sequence ID" value="AXR02559.1"/>
    <property type="molecule type" value="Genomic_DNA"/>
</dbReference>
<organism evidence="2 3">
    <name type="scientific">Pseudoalteromonas piscicida</name>
    <dbReference type="NCBI Taxonomy" id="43662"/>
    <lineage>
        <taxon>Bacteria</taxon>
        <taxon>Pseudomonadati</taxon>
        <taxon>Pseudomonadota</taxon>
        <taxon>Gammaproteobacteria</taxon>
        <taxon>Alteromonadales</taxon>
        <taxon>Pseudoalteromonadaceae</taxon>
        <taxon>Pseudoalteromonas</taxon>
    </lineage>
</organism>
<accession>A0AAD0RIU8</accession>